<dbReference type="Proteomes" id="UP000277214">
    <property type="component" value="Chromosome 1"/>
</dbReference>
<reference evidence="2 3" key="1">
    <citation type="submission" date="2018-12" db="EMBL/GenBank/DDBJ databases">
        <authorList>
            <consortium name="Pathogen Informatics"/>
        </authorList>
    </citation>
    <scope>NUCLEOTIDE SEQUENCE [LARGE SCALE GENOMIC DNA]</scope>
    <source>
        <strain evidence="2 3">NCTC8272</strain>
    </source>
</reference>
<keyword evidence="1" id="KW-0472">Membrane</keyword>
<protein>
    <submittedName>
        <fullName evidence="2">Arginine transporter permease ArtM</fullName>
    </submittedName>
</protein>
<organism evidence="2 3">
    <name type="scientific">Salmonella enterica I</name>
    <dbReference type="NCBI Taxonomy" id="59201"/>
    <lineage>
        <taxon>Bacteria</taxon>
        <taxon>Pseudomonadati</taxon>
        <taxon>Pseudomonadota</taxon>
        <taxon>Gammaproteobacteria</taxon>
        <taxon>Enterobacterales</taxon>
        <taxon>Enterobacteriaceae</taxon>
        <taxon>Salmonella</taxon>
    </lineage>
</organism>
<keyword evidence="1" id="KW-0812">Transmembrane</keyword>
<dbReference type="AlphaFoldDB" id="A0A447PGV1"/>
<feature type="transmembrane region" description="Helical" evidence="1">
    <location>
        <begin position="35"/>
        <end position="59"/>
    </location>
</feature>
<evidence type="ECO:0000256" key="1">
    <source>
        <dbReference type="SAM" id="Phobius"/>
    </source>
</evidence>
<sequence>MRWYWSSKVPRWPIPSPLMEVMGYSQLLYGRTYDVMVFGAAGVIYLVVNGLLTLMMRLIERKALAFERRN</sequence>
<evidence type="ECO:0000313" key="3">
    <source>
        <dbReference type="Proteomes" id="UP000277214"/>
    </source>
</evidence>
<keyword evidence="1" id="KW-1133">Transmembrane helix</keyword>
<accession>A0A447PGV1</accession>
<gene>
    <name evidence="2" type="primary">artM_3</name>
    <name evidence="2" type="ORF">NCTC8272_02313</name>
</gene>
<name>A0A447PGV1_SALET</name>
<dbReference type="EMBL" id="LR134149">
    <property type="protein sequence ID" value="VEA36921.1"/>
    <property type="molecule type" value="Genomic_DNA"/>
</dbReference>
<evidence type="ECO:0000313" key="2">
    <source>
        <dbReference type="EMBL" id="VEA36921.1"/>
    </source>
</evidence>
<proteinExistence type="predicted"/>